<protein>
    <submittedName>
        <fullName evidence="2">Uncharacterized protein</fullName>
    </submittedName>
</protein>
<name>A0AAU8JVK7_9ACTN</name>
<evidence type="ECO:0000256" key="1">
    <source>
        <dbReference type="SAM" id="MobiDB-lite"/>
    </source>
</evidence>
<dbReference type="AlphaFoldDB" id="A0AAU8JVK7"/>
<proteinExistence type="predicted"/>
<feature type="compositionally biased region" description="Acidic residues" evidence="1">
    <location>
        <begin position="213"/>
        <end position="222"/>
    </location>
</feature>
<sequence>MIQQPEQSPARRSKVVPPEQADARLAQWGLSVEQIHQSVIAGDDARSRVSSRYYPRNYAGITMWAETLAGLRRQLLKIRRGWRIGSTSNYETVYSIEREVAFAVVSGDTYTGIDGRRDPKLTRKRGPKTKERVRRNAVIGQLAFDLEIPGAREELPADEACSTWFLVIHPDEDKVRVELSLPVRVGDDGLVGEWIERILLPPVPVTGAVAPIEPDEDDDDGDPMVTRPA</sequence>
<feature type="region of interest" description="Disordered" evidence="1">
    <location>
        <begin position="209"/>
        <end position="229"/>
    </location>
</feature>
<evidence type="ECO:0000313" key="2">
    <source>
        <dbReference type="EMBL" id="XCM80370.1"/>
    </source>
</evidence>
<reference evidence="2" key="1">
    <citation type="submission" date="2024-06" db="EMBL/GenBank/DDBJ databases">
        <title>The genome sequences of Kitasatospora sp. strain HUAS MG31.</title>
        <authorList>
            <person name="Mo P."/>
        </authorList>
    </citation>
    <scope>NUCLEOTIDE SEQUENCE</scope>
    <source>
        <strain evidence="2">HUAS MG31</strain>
    </source>
</reference>
<dbReference type="RefSeq" id="WP_354641309.1">
    <property type="nucleotide sequence ID" value="NZ_CP159872.1"/>
</dbReference>
<gene>
    <name evidence="2" type="ORF">ABWK59_16270</name>
</gene>
<organism evidence="2">
    <name type="scientific">Kitasatospora camelliae</name>
    <dbReference type="NCBI Taxonomy" id="3156397"/>
    <lineage>
        <taxon>Bacteria</taxon>
        <taxon>Bacillati</taxon>
        <taxon>Actinomycetota</taxon>
        <taxon>Actinomycetes</taxon>
        <taxon>Kitasatosporales</taxon>
        <taxon>Streptomycetaceae</taxon>
        <taxon>Kitasatospora</taxon>
    </lineage>
</organism>
<accession>A0AAU8JVK7</accession>
<dbReference type="KEGG" id="kcm:ABWK59_16270"/>
<dbReference type="EMBL" id="CP159872">
    <property type="protein sequence ID" value="XCM80370.1"/>
    <property type="molecule type" value="Genomic_DNA"/>
</dbReference>